<evidence type="ECO:0000256" key="1">
    <source>
        <dbReference type="SAM" id="MobiDB-lite"/>
    </source>
</evidence>
<gene>
    <name evidence="2" type="ORF">NCTC13098_02102</name>
</gene>
<dbReference type="EMBL" id="LR131271">
    <property type="protein sequence ID" value="VDR25770.1"/>
    <property type="molecule type" value="Genomic_DNA"/>
</dbReference>
<feature type="region of interest" description="Disordered" evidence="1">
    <location>
        <begin position="85"/>
        <end position="107"/>
    </location>
</feature>
<dbReference type="KEGG" id="rtg:NCTC13098_02102"/>
<dbReference type="Pfam" id="PF13589">
    <property type="entry name" value="HATPase_c_3"/>
    <property type="match status" value="1"/>
</dbReference>
<dbReference type="Gene3D" id="3.30.565.10">
    <property type="entry name" value="Histidine kinase-like ATPase, C-terminal domain"/>
    <property type="match status" value="1"/>
</dbReference>
<reference evidence="2 3" key="1">
    <citation type="submission" date="2018-12" db="EMBL/GenBank/DDBJ databases">
        <authorList>
            <consortium name="Pathogen Informatics"/>
        </authorList>
    </citation>
    <scope>NUCLEOTIDE SEQUENCE [LARGE SCALE GENOMIC DNA]</scope>
    <source>
        <strain evidence="2 3">NCTC13098</strain>
    </source>
</reference>
<sequence>MTDHVTFQTRARTIDHLGREQIADCPTAISELWKNAYDAYARDVALHIFDGELNISAIVDNGHGMNRSEFESKWLVVGTESKTNGFNIPEDDRDGLPERPKQGQKGIGRLSSAALGPLLLLISKRKNSDYVAALIDWRLFENPFLFLSDVQIPVRGFSEKHELSEILPFLFDQMMGNVWGTLTILSERKELRRHGIHLVAKRRKMGLKLRRKRK</sequence>
<dbReference type="AlphaFoldDB" id="A0A3P8LZH7"/>
<name>A0A3P8LZH7_RAOTE</name>
<dbReference type="Proteomes" id="UP000274346">
    <property type="component" value="Chromosome"/>
</dbReference>
<evidence type="ECO:0000313" key="2">
    <source>
        <dbReference type="EMBL" id="VDR25770.1"/>
    </source>
</evidence>
<evidence type="ECO:0000313" key="3">
    <source>
        <dbReference type="Proteomes" id="UP000274346"/>
    </source>
</evidence>
<dbReference type="InterPro" id="IPR036890">
    <property type="entry name" value="HATPase_C_sf"/>
</dbReference>
<dbReference type="SUPFAM" id="SSF55874">
    <property type="entry name" value="ATPase domain of HSP90 chaperone/DNA topoisomerase II/histidine kinase"/>
    <property type="match status" value="1"/>
</dbReference>
<accession>A0A3P8LZH7</accession>
<proteinExistence type="predicted"/>
<protein>
    <submittedName>
        <fullName evidence="2">DNA mismatch repair protein MutL</fullName>
    </submittedName>
</protein>
<organism evidence="2 3">
    <name type="scientific">Raoultella terrigena</name>
    <name type="common">Klebsiella terrigena</name>
    <dbReference type="NCBI Taxonomy" id="577"/>
    <lineage>
        <taxon>Bacteria</taxon>
        <taxon>Pseudomonadati</taxon>
        <taxon>Pseudomonadota</taxon>
        <taxon>Gammaproteobacteria</taxon>
        <taxon>Enterobacterales</taxon>
        <taxon>Enterobacteriaceae</taxon>
        <taxon>Klebsiella/Raoultella group</taxon>
        <taxon>Raoultella</taxon>
    </lineage>
</organism>